<organism evidence="1 2">
    <name type="scientific">Synechococcus phage ACG-2014f_Syn7803C7</name>
    <dbReference type="NCBI Taxonomy" id="2790345"/>
    <lineage>
        <taxon>Viruses</taxon>
        <taxon>Duplodnaviria</taxon>
        <taxon>Heunggongvirae</taxon>
        <taxon>Uroviricota</taxon>
        <taxon>Caudoviricetes</taxon>
        <taxon>Pantevenvirales</taxon>
        <taxon>Kyanoviridae</taxon>
        <taxon>Atlauavirus</taxon>
        <taxon>Atlauavirus acg2014f</taxon>
    </lineage>
</organism>
<name>A0A0E3F3M9_9CAUD</name>
<dbReference type="EMBL" id="KJ019052">
    <property type="protein sequence ID" value="AIX19919.1"/>
    <property type="molecule type" value="Genomic_DNA"/>
</dbReference>
<dbReference type="KEGG" id="vg:24171878"/>
<gene>
    <name evidence="1" type="ORF">Syn7803C7_28</name>
</gene>
<dbReference type="Gene3D" id="3.90.550.10">
    <property type="entry name" value="Spore Coat Polysaccharide Biosynthesis Protein SpsA, Chain A"/>
    <property type="match status" value="1"/>
</dbReference>
<evidence type="ECO:0000313" key="2">
    <source>
        <dbReference type="Proteomes" id="UP000185323"/>
    </source>
</evidence>
<dbReference type="InterPro" id="IPR029044">
    <property type="entry name" value="Nucleotide-diphossugar_trans"/>
</dbReference>
<evidence type="ECO:0000313" key="1">
    <source>
        <dbReference type="EMBL" id="AIX19919.1"/>
    </source>
</evidence>
<accession>A0A0E3F3M9</accession>
<keyword evidence="2" id="KW-1185">Reference proteome</keyword>
<protein>
    <submittedName>
        <fullName evidence="1">Uncharacterized protein</fullName>
    </submittedName>
</protein>
<proteinExistence type="predicted"/>
<reference evidence="1 2" key="1">
    <citation type="submission" date="2013-12" db="EMBL/GenBank/DDBJ databases">
        <title>Ecological redundancy of diverse viral populations within a natural community.</title>
        <authorList>
            <person name="Gregory A.C."/>
            <person name="LaButti K."/>
            <person name="Copeland A."/>
            <person name="Woyke T."/>
            <person name="Sullivan M.B."/>
        </authorList>
    </citation>
    <scope>NUCLEOTIDE SEQUENCE [LARGE SCALE GENOMIC DNA]</scope>
    <source>
        <strain evidence="1">Syn7803C7</strain>
    </source>
</reference>
<dbReference type="SUPFAM" id="SSF53448">
    <property type="entry name" value="Nucleotide-diphospho-sugar transferases"/>
    <property type="match status" value="1"/>
</dbReference>
<sequence length="253" mass="29928">MTEGYVVIALGDKYVQLAKNFEDTLRQNGDNRPVHVVTEDMIDKDNDKYRDCDVPNERYNCYPKLHFNEYAIFDHSILIDADVLCVGDTQHVWDMCKEQEQFILHRGWGQVTKWNRELQKKVWDVHGFVPPRIHGAFCYLRKADINEDFFEFIQNNVWFQYTEWCTEDVKARHHRLSRSDQVIYAIGYGKFDLMPCQLMEVPIMTHILTAAHVNPPYDRITFKDQIGPDLQHPVAFAHIEQLFQESTPESFLR</sequence>
<dbReference type="Proteomes" id="UP000185323">
    <property type="component" value="Segment"/>
</dbReference>